<sequence>MFGKVWALPLCTLMVAIFSASSAFGQGSCSCGGPTSGSVSTATISNLIDPLECGDDGTASCDSDYACVCDFGIEINVDTSGLVAGTATEPTVTWYCKHDGGDGQCTLIEDIA</sequence>
<evidence type="ECO:0000313" key="2">
    <source>
        <dbReference type="EMBL" id="CBN79852.1"/>
    </source>
</evidence>
<dbReference type="EMBL" id="FN648000">
    <property type="protein sequence ID" value="CBN79852.1"/>
    <property type="molecule type" value="Genomic_DNA"/>
</dbReference>
<organism evidence="2 3">
    <name type="scientific">Ectocarpus siliculosus</name>
    <name type="common">Brown alga</name>
    <name type="synonym">Conferva siliculosa</name>
    <dbReference type="NCBI Taxonomy" id="2880"/>
    <lineage>
        <taxon>Eukaryota</taxon>
        <taxon>Sar</taxon>
        <taxon>Stramenopiles</taxon>
        <taxon>Ochrophyta</taxon>
        <taxon>PX clade</taxon>
        <taxon>Phaeophyceae</taxon>
        <taxon>Ectocarpales</taxon>
        <taxon>Ectocarpaceae</taxon>
        <taxon>Ectocarpus</taxon>
    </lineage>
</organism>
<evidence type="ECO:0000256" key="1">
    <source>
        <dbReference type="SAM" id="SignalP"/>
    </source>
</evidence>
<reference evidence="2 3" key="1">
    <citation type="journal article" date="2010" name="Nature">
        <title>The Ectocarpus genome and the independent evolution of multicellularity in brown algae.</title>
        <authorList>
            <person name="Cock J.M."/>
            <person name="Sterck L."/>
            <person name="Rouze P."/>
            <person name="Scornet D."/>
            <person name="Allen A.E."/>
            <person name="Amoutzias G."/>
            <person name="Anthouard V."/>
            <person name="Artiguenave F."/>
            <person name="Aury J.M."/>
            <person name="Badger J.H."/>
            <person name="Beszteri B."/>
            <person name="Billiau K."/>
            <person name="Bonnet E."/>
            <person name="Bothwell J.H."/>
            <person name="Bowler C."/>
            <person name="Boyen C."/>
            <person name="Brownlee C."/>
            <person name="Carrano C.J."/>
            <person name="Charrier B."/>
            <person name="Cho G.Y."/>
            <person name="Coelho S.M."/>
            <person name="Collen J."/>
            <person name="Corre E."/>
            <person name="Da Silva C."/>
            <person name="Delage L."/>
            <person name="Delaroque N."/>
            <person name="Dittami S.M."/>
            <person name="Doulbeau S."/>
            <person name="Elias M."/>
            <person name="Farnham G."/>
            <person name="Gachon C.M."/>
            <person name="Gschloessl B."/>
            <person name="Heesch S."/>
            <person name="Jabbari K."/>
            <person name="Jubin C."/>
            <person name="Kawai H."/>
            <person name="Kimura K."/>
            <person name="Kloareg B."/>
            <person name="Kupper F.C."/>
            <person name="Lang D."/>
            <person name="Le Bail A."/>
            <person name="Leblanc C."/>
            <person name="Lerouge P."/>
            <person name="Lohr M."/>
            <person name="Lopez P.J."/>
            <person name="Martens C."/>
            <person name="Maumus F."/>
            <person name="Michel G."/>
            <person name="Miranda-Saavedra D."/>
            <person name="Morales J."/>
            <person name="Moreau H."/>
            <person name="Motomura T."/>
            <person name="Nagasato C."/>
            <person name="Napoli C.A."/>
            <person name="Nelson D.R."/>
            <person name="Nyvall-Collen P."/>
            <person name="Peters A.F."/>
            <person name="Pommier C."/>
            <person name="Potin P."/>
            <person name="Poulain J."/>
            <person name="Quesneville H."/>
            <person name="Read B."/>
            <person name="Rensing S.A."/>
            <person name="Ritter A."/>
            <person name="Rousvoal S."/>
            <person name="Samanta M."/>
            <person name="Samson G."/>
            <person name="Schroeder D.C."/>
            <person name="Segurens B."/>
            <person name="Strittmatter M."/>
            <person name="Tonon T."/>
            <person name="Tregear J.W."/>
            <person name="Valentin K."/>
            <person name="von Dassow P."/>
            <person name="Yamagishi T."/>
            <person name="Van de Peer Y."/>
            <person name="Wincker P."/>
        </authorList>
    </citation>
    <scope>NUCLEOTIDE SEQUENCE [LARGE SCALE GENOMIC DNA]</scope>
    <source>
        <strain evidence="3">Ec32 / CCAP1310/4</strain>
    </source>
</reference>
<accession>D8LF32</accession>
<name>D8LF32_ECTSI</name>
<gene>
    <name evidence="2" type="ORF">Esi_0014_0228</name>
</gene>
<dbReference type="EMBL" id="FN649736">
    <property type="protein sequence ID" value="CBN79852.1"/>
    <property type="molecule type" value="Genomic_DNA"/>
</dbReference>
<evidence type="ECO:0000313" key="3">
    <source>
        <dbReference type="Proteomes" id="UP000002630"/>
    </source>
</evidence>
<dbReference type="InParanoid" id="D8LF32"/>
<protein>
    <submittedName>
        <fullName evidence="2">Imm upregulated 7</fullName>
    </submittedName>
</protein>
<keyword evidence="1" id="KW-0732">Signal</keyword>
<dbReference type="OrthoDB" id="10556700at2759"/>
<proteinExistence type="predicted"/>
<feature type="chain" id="PRO_5003117136" evidence="1">
    <location>
        <begin position="23"/>
        <end position="112"/>
    </location>
</feature>
<dbReference type="AlphaFoldDB" id="D8LF32"/>
<dbReference type="Proteomes" id="UP000002630">
    <property type="component" value="Linkage Group LG11"/>
</dbReference>
<keyword evidence="3" id="KW-1185">Reference proteome</keyword>
<feature type="signal peptide" evidence="1">
    <location>
        <begin position="1"/>
        <end position="22"/>
    </location>
</feature>
<dbReference type="PROSITE" id="PS51257">
    <property type="entry name" value="PROKAR_LIPOPROTEIN"/>
    <property type="match status" value="1"/>
</dbReference>